<keyword evidence="1" id="KW-0812">Transmembrane</keyword>
<evidence type="ECO:0000256" key="1">
    <source>
        <dbReference type="SAM" id="Phobius"/>
    </source>
</evidence>
<organism evidence="2 3">
    <name type="scientific">Legionella brunensis</name>
    <dbReference type="NCBI Taxonomy" id="29422"/>
    <lineage>
        <taxon>Bacteria</taxon>
        <taxon>Pseudomonadati</taxon>
        <taxon>Pseudomonadota</taxon>
        <taxon>Gammaproteobacteria</taxon>
        <taxon>Legionellales</taxon>
        <taxon>Legionellaceae</taxon>
        <taxon>Legionella</taxon>
    </lineage>
</organism>
<sequence length="251" mass="28585">MYAFRRFGLHVAKFINSLVLIVRFLGHLFHSLKDVLFGELSISWFNMVEILYYAGAKLVIPIIVISCLLGMSFAQTTFYLLNPFHLSQKALPIAQNVLTHEVLPLLLGFIMCIQAALHLINTRIKRLGQSPEAIILEHVWPIITGLNITVLLLYIYAVTIIFVSFYISFHYMLNVTNHEFLSHVASSVTIYDLIYSAFKTLILCTIVSLAAGYYYYEAAVRDISLRKAVSRILSRGSFWLVIASMYITFTT</sequence>
<feature type="transmembrane region" description="Helical" evidence="1">
    <location>
        <begin position="228"/>
        <end position="249"/>
    </location>
</feature>
<reference evidence="2 3" key="1">
    <citation type="submission" date="2015-11" db="EMBL/GenBank/DDBJ databases">
        <title>Genomic analysis of 38 Legionella species identifies large and diverse effector repertoires.</title>
        <authorList>
            <person name="Burstein D."/>
            <person name="Amaro F."/>
            <person name="Zusman T."/>
            <person name="Lifshitz Z."/>
            <person name="Cohen O."/>
            <person name="Gilbert J.A."/>
            <person name="Pupko T."/>
            <person name="Shuman H.A."/>
            <person name="Segal G."/>
        </authorList>
    </citation>
    <scope>NUCLEOTIDE SEQUENCE [LARGE SCALE GENOMIC DNA]</scope>
    <source>
        <strain evidence="2 3">ATCC 43878</strain>
    </source>
</reference>
<gene>
    <name evidence="2" type="ORF">Lbru_1378</name>
</gene>
<keyword evidence="1" id="KW-1133">Transmembrane helix</keyword>
<evidence type="ECO:0000313" key="2">
    <source>
        <dbReference type="EMBL" id="KTC84510.1"/>
    </source>
</evidence>
<dbReference type="EMBL" id="LNXV01000009">
    <property type="protein sequence ID" value="KTC84510.1"/>
    <property type="molecule type" value="Genomic_DNA"/>
</dbReference>
<keyword evidence="1" id="KW-0472">Membrane</keyword>
<dbReference type="Pfam" id="PF02405">
    <property type="entry name" value="MlaE"/>
    <property type="match status" value="1"/>
</dbReference>
<dbReference type="Proteomes" id="UP000054742">
    <property type="component" value="Unassembled WGS sequence"/>
</dbReference>
<evidence type="ECO:0000313" key="3">
    <source>
        <dbReference type="Proteomes" id="UP000054742"/>
    </source>
</evidence>
<protein>
    <submittedName>
        <fullName evidence="2">Putative ABC transport system permease</fullName>
    </submittedName>
</protein>
<comment type="caution">
    <text evidence="2">The sequence shown here is derived from an EMBL/GenBank/DDBJ whole genome shotgun (WGS) entry which is preliminary data.</text>
</comment>
<accession>A0A0W0SMG9</accession>
<name>A0A0W0SMG9_9GAMM</name>
<dbReference type="InterPro" id="IPR030802">
    <property type="entry name" value="Permease_MalE"/>
</dbReference>
<feature type="transmembrane region" description="Helical" evidence="1">
    <location>
        <begin position="62"/>
        <end position="82"/>
    </location>
</feature>
<feature type="transmembrane region" description="Helical" evidence="1">
    <location>
        <begin position="7"/>
        <end position="29"/>
    </location>
</feature>
<keyword evidence="3" id="KW-1185">Reference proteome</keyword>
<feature type="transmembrane region" description="Helical" evidence="1">
    <location>
        <begin position="35"/>
        <end position="55"/>
    </location>
</feature>
<feature type="transmembrane region" description="Helical" evidence="1">
    <location>
        <begin position="151"/>
        <end position="173"/>
    </location>
</feature>
<feature type="transmembrane region" description="Helical" evidence="1">
    <location>
        <begin position="193"/>
        <end position="216"/>
    </location>
</feature>
<proteinExistence type="predicted"/>
<dbReference type="OrthoDB" id="5643267at2"/>
<dbReference type="PATRIC" id="fig|29422.6.peg.1461"/>
<dbReference type="GO" id="GO:0043190">
    <property type="term" value="C:ATP-binding cassette (ABC) transporter complex"/>
    <property type="evidence" value="ECO:0007669"/>
    <property type="project" value="InterPro"/>
</dbReference>
<dbReference type="RefSeq" id="WP_058441457.1">
    <property type="nucleotide sequence ID" value="NZ_CAAAHU010000023.1"/>
</dbReference>
<feature type="transmembrane region" description="Helical" evidence="1">
    <location>
        <begin position="102"/>
        <end position="120"/>
    </location>
</feature>
<dbReference type="AlphaFoldDB" id="A0A0W0SMG9"/>
<dbReference type="STRING" id="29422.Lbru_1378"/>